<dbReference type="KEGG" id="cdiv:CPM_1430"/>
<accession>A0A1R4A8D8</accession>
<organism evidence="1 2">
    <name type="scientific">Cuniculiplasma divulgatum</name>
    <dbReference type="NCBI Taxonomy" id="1673428"/>
    <lineage>
        <taxon>Archaea</taxon>
        <taxon>Methanobacteriati</taxon>
        <taxon>Thermoplasmatota</taxon>
        <taxon>Thermoplasmata</taxon>
        <taxon>Thermoplasmatales</taxon>
        <taxon>Cuniculiplasmataceae</taxon>
        <taxon>Cuniculiplasma</taxon>
    </lineage>
</organism>
<sequence>MELKVKRKIVNKRNESGMISIPPIFLENMGAIGCKEVVLSVPDRDHILIEIVRGGKND</sequence>
<protein>
    <recommendedName>
        <fullName evidence="3">MazE antitoxin</fullName>
    </recommendedName>
</protein>
<gene>
    <name evidence="1" type="ORF">CPM_1430</name>
</gene>
<reference evidence="2" key="1">
    <citation type="submission" date="2016-06" db="EMBL/GenBank/DDBJ databases">
        <authorList>
            <person name="Toshchakov V.S."/>
        </authorList>
    </citation>
    <scope>NUCLEOTIDE SEQUENCE [LARGE SCALE GENOMIC DNA]</scope>
    <source>
        <strain>PM4 (JCM 30641</strain>
        <strain evidence="2">\VKM B-2940)</strain>
    </source>
</reference>
<dbReference type="Proteomes" id="UP000187822">
    <property type="component" value="Chromosome I"/>
</dbReference>
<dbReference type="GeneID" id="55575111"/>
<evidence type="ECO:0008006" key="3">
    <source>
        <dbReference type="Google" id="ProtNLM"/>
    </source>
</evidence>
<evidence type="ECO:0000313" key="1">
    <source>
        <dbReference type="EMBL" id="SJK85227.1"/>
    </source>
</evidence>
<dbReference type="EMBL" id="LT719092">
    <property type="protein sequence ID" value="SJK85227.1"/>
    <property type="molecule type" value="Genomic_DNA"/>
</dbReference>
<dbReference type="AlphaFoldDB" id="A0A1R4A8D8"/>
<dbReference type="STRING" id="1673428.CPM_1430"/>
<name>A0A1R4A8D8_9ARCH</name>
<evidence type="ECO:0000313" key="2">
    <source>
        <dbReference type="Proteomes" id="UP000187822"/>
    </source>
</evidence>
<keyword evidence="2" id="KW-1185">Reference proteome</keyword>
<proteinExistence type="predicted"/>
<dbReference type="RefSeq" id="WP_171970462.1">
    <property type="nucleotide sequence ID" value="NZ_LT719092.1"/>
</dbReference>